<feature type="transmembrane region" description="Helical" evidence="1">
    <location>
        <begin position="27"/>
        <end position="45"/>
    </location>
</feature>
<dbReference type="RefSeq" id="WP_112651130.1">
    <property type="nucleotide sequence ID" value="NZ_CP071879.1"/>
</dbReference>
<reference evidence="2 4" key="1">
    <citation type="submission" date="2019-08" db="EMBL/GenBank/DDBJ databases">
        <title>Comparative genome analysis confer to the adaptation heavy metal polluted environment.</title>
        <authorList>
            <person name="Li Y."/>
        </authorList>
    </citation>
    <scope>NUCLEOTIDE SEQUENCE [LARGE SCALE GENOMIC DNA]</scope>
    <source>
        <strain evidence="2 4">P2</strain>
    </source>
</reference>
<evidence type="ECO:0000313" key="3">
    <source>
        <dbReference type="EMBL" id="QTE49872.1"/>
    </source>
</evidence>
<name>A0AAE6MLJ1_9SPHI</name>
<dbReference type="Proteomes" id="UP000250557">
    <property type="component" value="Chromosome"/>
</dbReference>
<dbReference type="Proteomes" id="UP000663940">
    <property type="component" value="Chromosome"/>
</dbReference>
<dbReference type="AlphaFoldDB" id="A0AAE6MLJ1"/>
<dbReference type="EMBL" id="CP043451">
    <property type="protein sequence ID" value="QEM07564.1"/>
    <property type="molecule type" value="Genomic_DNA"/>
</dbReference>
<evidence type="ECO:0000313" key="2">
    <source>
        <dbReference type="EMBL" id="QEM07564.1"/>
    </source>
</evidence>
<evidence type="ECO:0000313" key="4">
    <source>
        <dbReference type="Proteomes" id="UP000250557"/>
    </source>
</evidence>
<organism evidence="2 4">
    <name type="scientific">Mucilaginibacter rubeus</name>
    <dbReference type="NCBI Taxonomy" id="2027860"/>
    <lineage>
        <taxon>Bacteria</taxon>
        <taxon>Pseudomonadati</taxon>
        <taxon>Bacteroidota</taxon>
        <taxon>Sphingobacteriia</taxon>
        <taxon>Sphingobacteriales</taxon>
        <taxon>Sphingobacteriaceae</taxon>
        <taxon>Mucilaginibacter</taxon>
    </lineage>
</organism>
<dbReference type="EMBL" id="CP071880">
    <property type="protein sequence ID" value="QTE49872.1"/>
    <property type="molecule type" value="Genomic_DNA"/>
</dbReference>
<evidence type="ECO:0000313" key="5">
    <source>
        <dbReference type="Proteomes" id="UP000663940"/>
    </source>
</evidence>
<keyword evidence="1" id="KW-0812">Transmembrane</keyword>
<keyword evidence="1" id="KW-0472">Membrane</keyword>
<accession>A0AAE6MLJ1</accession>
<sequence length="64" mass="7161">MGDNVNRPKTGQAFCLRKQQLLAIKNGGAVLSVLFFQNLSGLFLLKKYQKISSIKALEKTLLKH</sequence>
<protein>
    <submittedName>
        <fullName evidence="2">Uncharacterized protein</fullName>
    </submittedName>
</protein>
<reference evidence="3 5" key="2">
    <citation type="submission" date="2021-03" db="EMBL/GenBank/DDBJ databases">
        <title>Mucilaginibacter strains isolated from gold and copper mining confer multi heavy-metal resistance.</title>
        <authorList>
            <person name="Li Y."/>
        </authorList>
    </citation>
    <scope>NUCLEOTIDE SEQUENCE [LARGE SCALE GENOMIC DNA]</scope>
    <source>
        <strain evidence="3 5">P2-4</strain>
    </source>
</reference>
<proteinExistence type="predicted"/>
<keyword evidence="5" id="KW-1185">Reference proteome</keyword>
<keyword evidence="1" id="KW-1133">Transmembrane helix</keyword>
<gene>
    <name evidence="2" type="ORF">DIU31_030200</name>
    <name evidence="3" type="ORF">J3L21_30815</name>
</gene>
<evidence type="ECO:0000256" key="1">
    <source>
        <dbReference type="SAM" id="Phobius"/>
    </source>
</evidence>